<evidence type="ECO:0000313" key="1">
    <source>
        <dbReference type="EMBL" id="KAK1858728.1"/>
    </source>
</evidence>
<sequence>MDGMLTNSNTRDALLMAAYAAERRAFTRPVIREAFRRRGLWPFDPKLMQANVRDNLGMVEIGETPEEAARSAAAAVIQATQERVADARGRFTGGRAVVQRGVVHSPFMFLEKHRQALAEEAQKRQDKADRSAARATKKAGKERERADKAAARELRRGRMCRVKEHRGGKA</sequence>
<gene>
    <name evidence="1" type="ORF">I4F81_001329</name>
</gene>
<proteinExistence type="predicted"/>
<dbReference type="EMBL" id="CM020618">
    <property type="protein sequence ID" value="KAK1858728.1"/>
    <property type="molecule type" value="Genomic_DNA"/>
</dbReference>
<evidence type="ECO:0000313" key="2">
    <source>
        <dbReference type="Proteomes" id="UP000798662"/>
    </source>
</evidence>
<name>A0ACC3BLD0_PYRYE</name>
<organism evidence="1 2">
    <name type="scientific">Pyropia yezoensis</name>
    <name type="common">Susabi-nori</name>
    <name type="synonym">Porphyra yezoensis</name>
    <dbReference type="NCBI Taxonomy" id="2788"/>
    <lineage>
        <taxon>Eukaryota</taxon>
        <taxon>Rhodophyta</taxon>
        <taxon>Bangiophyceae</taxon>
        <taxon>Bangiales</taxon>
        <taxon>Bangiaceae</taxon>
        <taxon>Pyropia</taxon>
    </lineage>
</organism>
<comment type="caution">
    <text evidence="1">The sequence shown here is derived from an EMBL/GenBank/DDBJ whole genome shotgun (WGS) entry which is preliminary data.</text>
</comment>
<reference evidence="1" key="1">
    <citation type="submission" date="2019-11" db="EMBL/GenBank/DDBJ databases">
        <title>Nori genome reveals adaptations in red seaweeds to the harsh intertidal environment.</title>
        <authorList>
            <person name="Wang D."/>
            <person name="Mao Y."/>
        </authorList>
    </citation>
    <scope>NUCLEOTIDE SEQUENCE</scope>
    <source>
        <tissue evidence="1">Gametophyte</tissue>
    </source>
</reference>
<accession>A0ACC3BLD0</accession>
<keyword evidence="2" id="KW-1185">Reference proteome</keyword>
<protein>
    <submittedName>
        <fullName evidence="1">Uncharacterized protein</fullName>
    </submittedName>
</protein>
<dbReference type="Proteomes" id="UP000798662">
    <property type="component" value="Chromosome 1"/>
</dbReference>